<evidence type="ECO:0000313" key="2">
    <source>
        <dbReference type="Proteomes" id="UP000887116"/>
    </source>
</evidence>
<accession>A0A8X6L373</accession>
<proteinExistence type="predicted"/>
<dbReference type="EMBL" id="BMAO01034219">
    <property type="protein sequence ID" value="GFQ94789.1"/>
    <property type="molecule type" value="Genomic_DNA"/>
</dbReference>
<reference evidence="1" key="1">
    <citation type="submission" date="2020-07" db="EMBL/GenBank/DDBJ databases">
        <title>Multicomponent nature underlies the extraordinary mechanical properties of spider dragline silk.</title>
        <authorList>
            <person name="Kono N."/>
            <person name="Nakamura H."/>
            <person name="Mori M."/>
            <person name="Yoshida Y."/>
            <person name="Ohtoshi R."/>
            <person name="Malay A.D."/>
            <person name="Moran D.A.P."/>
            <person name="Tomita M."/>
            <person name="Numata K."/>
            <person name="Arakawa K."/>
        </authorList>
    </citation>
    <scope>NUCLEOTIDE SEQUENCE</scope>
</reference>
<name>A0A8X6L373_TRICU</name>
<organism evidence="1 2">
    <name type="scientific">Trichonephila clavata</name>
    <name type="common">Joro spider</name>
    <name type="synonym">Nephila clavata</name>
    <dbReference type="NCBI Taxonomy" id="2740835"/>
    <lineage>
        <taxon>Eukaryota</taxon>
        <taxon>Metazoa</taxon>
        <taxon>Ecdysozoa</taxon>
        <taxon>Arthropoda</taxon>
        <taxon>Chelicerata</taxon>
        <taxon>Arachnida</taxon>
        <taxon>Araneae</taxon>
        <taxon>Araneomorphae</taxon>
        <taxon>Entelegynae</taxon>
        <taxon>Araneoidea</taxon>
        <taxon>Nephilidae</taxon>
        <taxon>Trichonephila</taxon>
    </lineage>
</organism>
<gene>
    <name evidence="1" type="ORF">TNCT_85501</name>
</gene>
<keyword evidence="2" id="KW-1185">Reference proteome</keyword>
<comment type="caution">
    <text evidence="1">The sequence shown here is derived from an EMBL/GenBank/DDBJ whole genome shotgun (WGS) entry which is preliminary data.</text>
</comment>
<evidence type="ECO:0000313" key="1">
    <source>
        <dbReference type="EMBL" id="GFQ94789.1"/>
    </source>
</evidence>
<dbReference type="AlphaFoldDB" id="A0A8X6L373"/>
<dbReference type="Proteomes" id="UP000887116">
    <property type="component" value="Unassembled WGS sequence"/>
</dbReference>
<sequence length="407" mass="47461">MSDGILMSTFVLLHSLWCLFEIFGHFNLQYFLHLIPYYIFIELLKLNSRNLKTELQNTDQEVNICLVNTQLEERIEMNGEIADNKSIQNFEKNETDTTKEDQTVSDISDISIREDTDKIRSFKKFTPFTQRSNISGPTEQTSAHSTEITHTLVKYSKYVFSDDKGDKFLIDNAEFEEEEKELIDIFNSNLEILPSNPFYERGSYNENYHFIPIPDSPDNPSDEDVKENNMLNNHNNVNSEILPSNPFYVKGSYNEDYHFTPIPLNTSTGNYTDEDVKENNMPNNPNLEILPSNPFYEMSSYYEGYQFTPIPSNTSTGNYTDEDVKENNMLNNVNLEILPSNPFYERDRENYSIPISVNTSPSNHMNEDVQENAVDFSRKKNVFKKMKSFFKKLRNDNCNGFAYKKFK</sequence>
<protein>
    <submittedName>
        <fullName evidence="1">Uncharacterized protein</fullName>
    </submittedName>
</protein>